<feature type="region of interest" description="Disordered" evidence="1">
    <location>
        <begin position="57"/>
        <end position="79"/>
    </location>
</feature>
<dbReference type="Proteomes" id="UP000076858">
    <property type="component" value="Unassembled WGS sequence"/>
</dbReference>
<evidence type="ECO:0000313" key="3">
    <source>
        <dbReference type="Proteomes" id="UP000076858"/>
    </source>
</evidence>
<name>A0A162D095_9CRUS</name>
<evidence type="ECO:0000313" key="2">
    <source>
        <dbReference type="EMBL" id="KZR96874.1"/>
    </source>
</evidence>
<reference evidence="2 3" key="1">
    <citation type="submission" date="2016-03" db="EMBL/GenBank/DDBJ databases">
        <title>EvidentialGene: Evidence-directed Construction of Genes on Genomes.</title>
        <authorList>
            <person name="Gilbert D.G."/>
            <person name="Choi J.-H."/>
            <person name="Mockaitis K."/>
            <person name="Colbourne J."/>
            <person name="Pfrender M."/>
        </authorList>
    </citation>
    <scope>NUCLEOTIDE SEQUENCE [LARGE SCALE GENOMIC DNA]</scope>
    <source>
        <strain evidence="2 3">Xinb3</strain>
        <tissue evidence="2">Complete organism</tissue>
    </source>
</reference>
<protein>
    <submittedName>
        <fullName evidence="2">Uncharacterized protein</fullName>
    </submittedName>
</protein>
<sequence>AIRRIRGKHSYDVLAKLLEEIHNEFGITQKLTATVTDSGSNFVKAFRLFGNTPCASDAVPSSSRAGCSGKQNDTDLQFR</sequence>
<evidence type="ECO:0000256" key="1">
    <source>
        <dbReference type="SAM" id="MobiDB-lite"/>
    </source>
</evidence>
<comment type="caution">
    <text evidence="2">The sequence shown here is derived from an EMBL/GenBank/DDBJ whole genome shotgun (WGS) entry which is preliminary data.</text>
</comment>
<gene>
    <name evidence="2" type="ORF">APZ42_008547</name>
</gene>
<proteinExistence type="predicted"/>
<dbReference type="PANTHER" id="PTHR47501">
    <property type="entry name" value="TRANSPOSASE-RELATED"/>
    <property type="match status" value="1"/>
</dbReference>
<dbReference type="AlphaFoldDB" id="A0A162D095"/>
<accession>A0A162D095</accession>
<keyword evidence="3" id="KW-1185">Reference proteome</keyword>
<dbReference type="EMBL" id="LRGB01023398">
    <property type="protein sequence ID" value="KZR96874.1"/>
    <property type="molecule type" value="Genomic_DNA"/>
</dbReference>
<feature type="compositionally biased region" description="Polar residues" evidence="1">
    <location>
        <begin position="59"/>
        <end position="71"/>
    </location>
</feature>
<organism evidence="2 3">
    <name type="scientific">Daphnia magna</name>
    <dbReference type="NCBI Taxonomy" id="35525"/>
    <lineage>
        <taxon>Eukaryota</taxon>
        <taxon>Metazoa</taxon>
        <taxon>Ecdysozoa</taxon>
        <taxon>Arthropoda</taxon>
        <taxon>Crustacea</taxon>
        <taxon>Branchiopoda</taxon>
        <taxon>Diplostraca</taxon>
        <taxon>Cladocera</taxon>
        <taxon>Anomopoda</taxon>
        <taxon>Daphniidae</taxon>
        <taxon>Daphnia</taxon>
    </lineage>
</organism>
<feature type="non-terminal residue" evidence="2">
    <location>
        <position position="1"/>
    </location>
</feature>